<sequence>MATEAETQEKYRRNEELIKTPLHGIYIPMLLIIFGIGIQNYRYIPHTVAILLVYLAYNFIRAYRRKKSISKDKFKEFELIDKTVVSKNSAIYRFKLFRESENLDIPIGHHLCCSVEIDGKDEIAYYTPISSQYDLGFFDILVKSYPTGKVSKYFASLHKGQTVKFKGPVGRMSYQPNICKNLVMIAGGSGITPMLQVLSYITTTPEDLTTVKLLFANETRNDILLKDEIDELASKYPYFEVEYFLNEPSKNWKGKTGYITKDDIKESLIGDDYLDTTKIFICGPLEMRKNMLHYCEELGFPKGTLKSSQEDQVFCF</sequence>
<dbReference type="GO" id="GO:0005741">
    <property type="term" value="C:mitochondrial outer membrane"/>
    <property type="evidence" value="ECO:0007669"/>
    <property type="project" value="UniProtKB-SubCell"/>
</dbReference>
<feature type="binding site" evidence="13">
    <location>
        <position position="141"/>
    </location>
    <ligand>
        <name>FAD</name>
        <dbReference type="ChEBI" id="CHEBI:57692"/>
    </ligand>
</feature>
<comment type="cofactor">
    <cofactor evidence="1 13 14">
        <name>FAD</name>
        <dbReference type="ChEBI" id="CHEBI:57692"/>
    </cofactor>
</comment>
<evidence type="ECO:0000313" key="18">
    <source>
        <dbReference type="Proteomes" id="UP000094236"/>
    </source>
</evidence>
<evidence type="ECO:0000256" key="8">
    <source>
        <dbReference type="ARBA" id="ARBA00022989"/>
    </source>
</evidence>
<evidence type="ECO:0000256" key="7">
    <source>
        <dbReference type="ARBA" id="ARBA00022827"/>
    </source>
</evidence>
<dbReference type="InterPro" id="IPR017927">
    <property type="entry name" value="FAD-bd_FR_type"/>
</dbReference>
<gene>
    <name evidence="17" type="ORF">PACTADRAFT_46253</name>
</gene>
<protein>
    <recommendedName>
        <fullName evidence="14">NADH-cytochrome b5 reductase</fullName>
        <ecNumber evidence="14">1.6.2.2</ecNumber>
    </recommendedName>
</protein>
<feature type="domain" description="FAD-binding FR-type" evidence="16">
    <location>
        <begin position="72"/>
        <end position="175"/>
    </location>
</feature>
<dbReference type="InterPro" id="IPR017938">
    <property type="entry name" value="Riboflavin_synthase-like_b-brl"/>
</dbReference>
<feature type="binding site" evidence="13">
    <location>
        <position position="192"/>
    </location>
    <ligand>
        <name>FAD</name>
        <dbReference type="ChEBI" id="CHEBI:57692"/>
    </ligand>
</feature>
<keyword evidence="12 15" id="KW-0472">Membrane</keyword>
<dbReference type="Gene3D" id="3.40.50.80">
    <property type="entry name" value="Nucleotide-binding domain of ferredoxin-NADP reductase (FNR) module"/>
    <property type="match status" value="1"/>
</dbReference>
<feature type="binding site" evidence="13">
    <location>
        <position position="150"/>
    </location>
    <ligand>
        <name>FAD</name>
        <dbReference type="ChEBI" id="CHEBI:57692"/>
    </ligand>
</feature>
<dbReference type="Pfam" id="PF00970">
    <property type="entry name" value="FAD_binding_6"/>
    <property type="match status" value="1"/>
</dbReference>
<dbReference type="InterPro" id="IPR001709">
    <property type="entry name" value="Flavoprot_Pyr_Nucl_cyt_Rdtase"/>
</dbReference>
<evidence type="ECO:0000256" key="14">
    <source>
        <dbReference type="RuleBase" id="RU361226"/>
    </source>
</evidence>
<dbReference type="PRINTS" id="PR00371">
    <property type="entry name" value="FPNCR"/>
</dbReference>
<dbReference type="SUPFAM" id="SSF63380">
    <property type="entry name" value="Riboflavin synthase domain-like"/>
    <property type="match status" value="1"/>
</dbReference>
<dbReference type="OrthoDB" id="432685at2759"/>
<feature type="binding site" evidence="13">
    <location>
        <position position="151"/>
    </location>
    <ligand>
        <name>FAD</name>
        <dbReference type="ChEBI" id="CHEBI:57692"/>
    </ligand>
</feature>
<evidence type="ECO:0000256" key="12">
    <source>
        <dbReference type="ARBA" id="ARBA00023136"/>
    </source>
</evidence>
<dbReference type="FunFam" id="3.40.50.80:FF:000009">
    <property type="entry name" value="NADH-cytochrome b5 reductase"/>
    <property type="match status" value="1"/>
</dbReference>
<feature type="binding site" evidence="13">
    <location>
        <position position="149"/>
    </location>
    <ligand>
        <name>FAD</name>
        <dbReference type="ChEBI" id="CHEBI:57692"/>
    </ligand>
</feature>
<evidence type="ECO:0000256" key="15">
    <source>
        <dbReference type="SAM" id="Phobius"/>
    </source>
</evidence>
<dbReference type="STRING" id="669874.A0A1E4TQF7"/>
<evidence type="ECO:0000256" key="9">
    <source>
        <dbReference type="ARBA" id="ARBA00023002"/>
    </source>
</evidence>
<keyword evidence="9 14" id="KW-0560">Oxidoreductase</keyword>
<comment type="catalytic activity">
    <reaction evidence="14">
        <text>2 Fe(III)-[cytochrome b5] + NADH = 2 Fe(II)-[cytochrome b5] + NAD(+) + H(+)</text>
        <dbReference type="Rhea" id="RHEA:46680"/>
        <dbReference type="Rhea" id="RHEA-COMP:10438"/>
        <dbReference type="Rhea" id="RHEA-COMP:10439"/>
        <dbReference type="ChEBI" id="CHEBI:15378"/>
        <dbReference type="ChEBI" id="CHEBI:29033"/>
        <dbReference type="ChEBI" id="CHEBI:29034"/>
        <dbReference type="ChEBI" id="CHEBI:57540"/>
        <dbReference type="ChEBI" id="CHEBI:57945"/>
        <dbReference type="EC" id="1.6.2.2"/>
    </reaction>
</comment>
<evidence type="ECO:0000256" key="6">
    <source>
        <dbReference type="ARBA" id="ARBA00022787"/>
    </source>
</evidence>
<feature type="transmembrane region" description="Helical" evidence="15">
    <location>
        <begin position="20"/>
        <end position="38"/>
    </location>
</feature>
<evidence type="ECO:0000256" key="11">
    <source>
        <dbReference type="ARBA" id="ARBA00023128"/>
    </source>
</evidence>
<accession>A0A1E4TQF7</accession>
<dbReference type="PANTHER" id="PTHR19370">
    <property type="entry name" value="NADH-CYTOCHROME B5 REDUCTASE"/>
    <property type="match status" value="1"/>
</dbReference>
<comment type="subcellular location">
    <subcellularLocation>
        <location evidence="2">Mitochondrion outer membrane</location>
    </subcellularLocation>
</comment>
<evidence type="ECO:0000256" key="5">
    <source>
        <dbReference type="ARBA" id="ARBA00022692"/>
    </source>
</evidence>
<dbReference type="PRINTS" id="PR00406">
    <property type="entry name" value="CYTB5RDTASE"/>
</dbReference>
<feature type="binding site" evidence="13">
    <location>
        <position position="126"/>
    </location>
    <ligand>
        <name>FAD</name>
        <dbReference type="ChEBI" id="CHEBI:57692"/>
    </ligand>
</feature>
<name>A0A1E4TQF7_PACTA</name>
<dbReference type="EC" id="1.6.2.2" evidence="14"/>
<evidence type="ECO:0000256" key="10">
    <source>
        <dbReference type="ARBA" id="ARBA00023027"/>
    </source>
</evidence>
<dbReference type="Proteomes" id="UP000094236">
    <property type="component" value="Unassembled WGS sequence"/>
</dbReference>
<keyword evidence="18" id="KW-1185">Reference proteome</keyword>
<dbReference type="PROSITE" id="PS51384">
    <property type="entry name" value="FAD_FR"/>
    <property type="match status" value="1"/>
</dbReference>
<keyword evidence="4 13" id="KW-0285">Flavoprotein</keyword>
<evidence type="ECO:0000256" key="13">
    <source>
        <dbReference type="PIRSR" id="PIRSR601834-1"/>
    </source>
</evidence>
<dbReference type="SUPFAM" id="SSF52343">
    <property type="entry name" value="Ferredoxin reductase-like, C-terminal NADP-linked domain"/>
    <property type="match status" value="1"/>
</dbReference>
<dbReference type="GO" id="GO:0006696">
    <property type="term" value="P:ergosterol biosynthetic process"/>
    <property type="evidence" value="ECO:0007669"/>
    <property type="project" value="TreeGrafter"/>
</dbReference>
<evidence type="ECO:0000259" key="16">
    <source>
        <dbReference type="PROSITE" id="PS51384"/>
    </source>
</evidence>
<feature type="transmembrane region" description="Helical" evidence="15">
    <location>
        <begin position="44"/>
        <end position="63"/>
    </location>
</feature>
<evidence type="ECO:0000256" key="4">
    <source>
        <dbReference type="ARBA" id="ARBA00022630"/>
    </source>
</evidence>
<dbReference type="CDD" id="cd06183">
    <property type="entry name" value="cyt_b5_reduct_like"/>
    <property type="match status" value="1"/>
</dbReference>
<keyword evidence="7 13" id="KW-0274">FAD</keyword>
<keyword evidence="11" id="KW-0496">Mitochondrion</keyword>
<dbReference type="AlphaFoldDB" id="A0A1E4TQF7"/>
<evidence type="ECO:0000256" key="1">
    <source>
        <dbReference type="ARBA" id="ARBA00001974"/>
    </source>
</evidence>
<dbReference type="EMBL" id="KV454017">
    <property type="protein sequence ID" value="ODV93952.1"/>
    <property type="molecule type" value="Genomic_DNA"/>
</dbReference>
<evidence type="ECO:0000256" key="3">
    <source>
        <dbReference type="ARBA" id="ARBA00006105"/>
    </source>
</evidence>
<reference evidence="18" key="1">
    <citation type="submission" date="2016-05" db="EMBL/GenBank/DDBJ databases">
        <title>Comparative genomics of biotechnologically important yeasts.</title>
        <authorList>
            <consortium name="DOE Joint Genome Institute"/>
            <person name="Riley R."/>
            <person name="Haridas S."/>
            <person name="Wolfe K.H."/>
            <person name="Lopes M.R."/>
            <person name="Hittinger C.T."/>
            <person name="Goker M."/>
            <person name="Salamov A."/>
            <person name="Wisecaver J."/>
            <person name="Long T.M."/>
            <person name="Aerts A.L."/>
            <person name="Barry K."/>
            <person name="Choi C."/>
            <person name="Clum A."/>
            <person name="Coughlan A.Y."/>
            <person name="Deshpande S."/>
            <person name="Douglass A.P."/>
            <person name="Hanson S.J."/>
            <person name="Klenk H.-P."/>
            <person name="Labutti K."/>
            <person name="Lapidus A."/>
            <person name="Lindquist E."/>
            <person name="Lipzen A."/>
            <person name="Meier-Kolthoff J.P."/>
            <person name="Ohm R.A."/>
            <person name="Otillar R.P."/>
            <person name="Pangilinan J."/>
            <person name="Peng Y."/>
            <person name="Rokas A."/>
            <person name="Rosa C.A."/>
            <person name="Scheuner C."/>
            <person name="Sibirny A.A."/>
            <person name="Slot J.C."/>
            <person name="Stielow J.B."/>
            <person name="Sun H."/>
            <person name="Kurtzman C.P."/>
            <person name="Blackwell M."/>
            <person name="Grigoriev I.V."/>
            <person name="Jeffries T.W."/>
        </authorList>
    </citation>
    <scope>NUCLEOTIDE SEQUENCE [LARGE SCALE GENOMIC DNA]</scope>
    <source>
        <strain evidence="18">NRRL Y-2460</strain>
    </source>
</reference>
<keyword evidence="5 15" id="KW-0812">Transmembrane</keyword>
<comment type="similarity">
    <text evidence="3 14">Belongs to the flavoprotein pyridine nucleotide cytochrome reductase family.</text>
</comment>
<dbReference type="Gene3D" id="2.40.30.10">
    <property type="entry name" value="Translation factors"/>
    <property type="match status" value="1"/>
</dbReference>
<evidence type="ECO:0000313" key="17">
    <source>
        <dbReference type="EMBL" id="ODV93952.1"/>
    </source>
</evidence>
<proteinExistence type="inferred from homology"/>
<feature type="binding site" evidence="13">
    <location>
        <position position="143"/>
    </location>
    <ligand>
        <name>FAD</name>
        <dbReference type="ChEBI" id="CHEBI:57692"/>
    </ligand>
</feature>
<dbReference type="PANTHER" id="PTHR19370:SF143">
    <property type="entry name" value="PLASMA MEMBRANE-ASSOCIATED COENZYME Q6 REDUCTASE PGA3"/>
    <property type="match status" value="1"/>
</dbReference>
<keyword evidence="6" id="KW-1000">Mitochondrion outer membrane</keyword>
<dbReference type="InterPro" id="IPR039261">
    <property type="entry name" value="FNR_nucleotide-bd"/>
</dbReference>
<dbReference type="InterPro" id="IPR001433">
    <property type="entry name" value="OxRdtase_FAD/NAD-bd"/>
</dbReference>
<dbReference type="GO" id="GO:0090524">
    <property type="term" value="F:cytochrome-b5 reductase activity, acting on NADH"/>
    <property type="evidence" value="ECO:0007669"/>
    <property type="project" value="UniProtKB-EC"/>
</dbReference>
<keyword evidence="8 15" id="KW-1133">Transmembrane helix</keyword>
<dbReference type="InterPro" id="IPR001834">
    <property type="entry name" value="CBR-like"/>
</dbReference>
<organism evidence="17 18">
    <name type="scientific">Pachysolen tannophilus NRRL Y-2460</name>
    <dbReference type="NCBI Taxonomy" id="669874"/>
    <lineage>
        <taxon>Eukaryota</taxon>
        <taxon>Fungi</taxon>
        <taxon>Dikarya</taxon>
        <taxon>Ascomycota</taxon>
        <taxon>Saccharomycotina</taxon>
        <taxon>Pichiomycetes</taxon>
        <taxon>Pachysolenaceae</taxon>
        <taxon>Pachysolen</taxon>
    </lineage>
</organism>
<dbReference type="FunFam" id="2.40.30.10:FF:000069">
    <property type="entry name" value="NADH-cytochrome b5 reductase"/>
    <property type="match status" value="1"/>
</dbReference>
<dbReference type="Pfam" id="PF00175">
    <property type="entry name" value="NAD_binding_1"/>
    <property type="match status" value="1"/>
</dbReference>
<keyword evidence="10 14" id="KW-0520">NAD</keyword>
<dbReference type="InterPro" id="IPR008333">
    <property type="entry name" value="Cbr1-like_FAD-bd_dom"/>
</dbReference>
<evidence type="ECO:0000256" key="2">
    <source>
        <dbReference type="ARBA" id="ARBA00004294"/>
    </source>
</evidence>